<dbReference type="CDD" id="cd13964">
    <property type="entry name" value="PT_UbiA_1"/>
    <property type="match status" value="1"/>
</dbReference>
<reference evidence="7 8" key="1">
    <citation type="submission" date="2019-02" db="EMBL/GenBank/DDBJ databases">
        <title>Deep-cultivation of Planctomycetes and their phenomic and genomic characterization uncovers novel biology.</title>
        <authorList>
            <person name="Wiegand S."/>
            <person name="Jogler M."/>
            <person name="Boedeker C."/>
            <person name="Pinto D."/>
            <person name="Vollmers J."/>
            <person name="Rivas-Marin E."/>
            <person name="Kohn T."/>
            <person name="Peeters S.H."/>
            <person name="Heuer A."/>
            <person name="Rast P."/>
            <person name="Oberbeckmann S."/>
            <person name="Bunk B."/>
            <person name="Jeske O."/>
            <person name="Meyerdierks A."/>
            <person name="Storesund J.E."/>
            <person name="Kallscheuer N."/>
            <person name="Luecker S."/>
            <person name="Lage O.M."/>
            <person name="Pohl T."/>
            <person name="Merkel B.J."/>
            <person name="Hornburger P."/>
            <person name="Mueller R.-W."/>
            <person name="Bruemmer F."/>
            <person name="Labrenz M."/>
            <person name="Spormann A.M."/>
            <person name="Op den Camp H."/>
            <person name="Overmann J."/>
            <person name="Amann R."/>
            <person name="Jetten M.S.M."/>
            <person name="Mascher T."/>
            <person name="Medema M.H."/>
            <person name="Devos D.P."/>
            <person name="Kaster A.-K."/>
            <person name="Ovreas L."/>
            <person name="Rohde M."/>
            <person name="Galperin M.Y."/>
            <person name="Jogler C."/>
        </authorList>
    </citation>
    <scope>NUCLEOTIDE SEQUENCE [LARGE SCALE GENOMIC DNA]</scope>
    <source>
        <strain evidence="7 8">TBK1r</strain>
    </source>
</reference>
<accession>A0ABX5Y2R6</accession>
<name>A0ABX5Y2R6_9BACT</name>
<dbReference type="Proteomes" id="UP000318081">
    <property type="component" value="Chromosome"/>
</dbReference>
<dbReference type="Gene3D" id="1.10.357.140">
    <property type="entry name" value="UbiA prenyltransferase"/>
    <property type="match status" value="1"/>
</dbReference>
<evidence type="ECO:0000313" key="8">
    <source>
        <dbReference type="Proteomes" id="UP000318081"/>
    </source>
</evidence>
<keyword evidence="4 6" id="KW-1133">Transmembrane helix</keyword>
<evidence type="ECO:0000256" key="4">
    <source>
        <dbReference type="ARBA" id="ARBA00022989"/>
    </source>
</evidence>
<feature type="transmembrane region" description="Helical" evidence="6">
    <location>
        <begin position="109"/>
        <end position="127"/>
    </location>
</feature>
<evidence type="ECO:0000313" key="7">
    <source>
        <dbReference type="EMBL" id="QDV88573.1"/>
    </source>
</evidence>
<evidence type="ECO:0000256" key="2">
    <source>
        <dbReference type="ARBA" id="ARBA00022475"/>
    </source>
</evidence>
<gene>
    <name evidence="7" type="ORF">TBK1r_76080</name>
</gene>
<protein>
    <submittedName>
        <fullName evidence="7">Prenyltransferase</fullName>
    </submittedName>
</protein>
<organism evidence="7 8">
    <name type="scientific">Stieleria magnilauensis</name>
    <dbReference type="NCBI Taxonomy" id="2527963"/>
    <lineage>
        <taxon>Bacteria</taxon>
        <taxon>Pseudomonadati</taxon>
        <taxon>Planctomycetota</taxon>
        <taxon>Planctomycetia</taxon>
        <taxon>Pirellulales</taxon>
        <taxon>Pirellulaceae</taxon>
        <taxon>Stieleria</taxon>
    </lineage>
</organism>
<sequence length="337" mass="35152">MMPRAIRSHRQRTSESLTAEPSRPLVAWMQLVRLPNVFTVLADVGAAFLLVGGGPLPVARFALVLAAGVALYWAGMILNDVFDLEKDEAERKTRPIASGAISVQAAKSAGWACLILGVLLAAASGYVPSADHATTWLPAAIALALAGLIVAYDGPLKPTPIAPAAMGGCRVLSFLLGASPLLAMDEGLPVVPRYVLVIAMGFGVYVMGITTVARDEAIGGHRINLRTGFVVMMVGGVTLALAPSFSLAETRVGWAIASTSQFAMLIGLIFLPIALRGLRAQLHPEPAVIGNLIRISILTIIPLSAAFAFLGAGPAWGVAVFALVVPALLLATRLRVT</sequence>
<comment type="subcellular location">
    <subcellularLocation>
        <location evidence="1">Membrane</location>
        <topology evidence="1">Multi-pass membrane protein</topology>
    </subcellularLocation>
</comment>
<dbReference type="PANTHER" id="PTHR42723:SF1">
    <property type="entry name" value="CHLOROPHYLL SYNTHASE, CHLOROPLASTIC"/>
    <property type="match status" value="1"/>
</dbReference>
<dbReference type="InterPro" id="IPR000537">
    <property type="entry name" value="UbiA_prenyltransferase"/>
</dbReference>
<feature type="transmembrane region" description="Helical" evidence="6">
    <location>
        <begin position="133"/>
        <end position="152"/>
    </location>
</feature>
<feature type="transmembrane region" description="Helical" evidence="6">
    <location>
        <begin position="58"/>
        <end position="82"/>
    </location>
</feature>
<feature type="transmembrane region" description="Helical" evidence="6">
    <location>
        <begin position="252"/>
        <end position="275"/>
    </location>
</feature>
<evidence type="ECO:0000256" key="5">
    <source>
        <dbReference type="ARBA" id="ARBA00023136"/>
    </source>
</evidence>
<keyword evidence="3 6" id="KW-0812">Transmembrane</keyword>
<dbReference type="InterPro" id="IPR050475">
    <property type="entry name" value="Prenyltransferase_related"/>
</dbReference>
<feature type="transmembrane region" description="Helical" evidence="6">
    <location>
        <begin position="194"/>
        <end position="213"/>
    </location>
</feature>
<evidence type="ECO:0000256" key="6">
    <source>
        <dbReference type="SAM" id="Phobius"/>
    </source>
</evidence>
<dbReference type="Pfam" id="PF01040">
    <property type="entry name" value="UbiA"/>
    <property type="match status" value="1"/>
</dbReference>
<dbReference type="PANTHER" id="PTHR42723">
    <property type="entry name" value="CHLOROPHYLL SYNTHASE"/>
    <property type="match status" value="1"/>
</dbReference>
<keyword evidence="2" id="KW-1003">Cell membrane</keyword>
<feature type="transmembrane region" description="Helical" evidence="6">
    <location>
        <begin position="287"/>
        <end position="309"/>
    </location>
</feature>
<feature type="transmembrane region" description="Helical" evidence="6">
    <location>
        <begin position="315"/>
        <end position="334"/>
    </location>
</feature>
<proteinExistence type="predicted"/>
<evidence type="ECO:0000256" key="3">
    <source>
        <dbReference type="ARBA" id="ARBA00022692"/>
    </source>
</evidence>
<keyword evidence="5 6" id="KW-0472">Membrane</keyword>
<feature type="transmembrane region" description="Helical" evidence="6">
    <location>
        <begin position="225"/>
        <end position="246"/>
    </location>
</feature>
<evidence type="ECO:0000256" key="1">
    <source>
        <dbReference type="ARBA" id="ARBA00004141"/>
    </source>
</evidence>
<keyword evidence="8" id="KW-1185">Reference proteome</keyword>
<dbReference type="InterPro" id="IPR044878">
    <property type="entry name" value="UbiA_sf"/>
</dbReference>
<dbReference type="EMBL" id="CP036432">
    <property type="protein sequence ID" value="QDV88573.1"/>
    <property type="molecule type" value="Genomic_DNA"/>
</dbReference>